<dbReference type="GO" id="GO:0016491">
    <property type="term" value="F:oxidoreductase activity"/>
    <property type="evidence" value="ECO:0007669"/>
    <property type="project" value="UniProtKB-KW"/>
</dbReference>
<evidence type="ECO:0000256" key="4">
    <source>
        <dbReference type="ARBA" id="ARBA00023157"/>
    </source>
</evidence>
<reference evidence="8 9" key="1">
    <citation type="submission" date="2017-09" db="EMBL/GenBank/DDBJ databases">
        <title>Depth-based differentiation of microbial function through sediment-hosted aquifers and enrichment of novel symbionts in the deep terrestrial subsurface.</title>
        <authorList>
            <person name="Probst A.J."/>
            <person name="Ladd B."/>
            <person name="Jarett J.K."/>
            <person name="Geller-Mcgrath D.E."/>
            <person name="Sieber C.M."/>
            <person name="Emerson J.B."/>
            <person name="Anantharaman K."/>
            <person name="Thomas B.C."/>
            <person name="Malmstrom R."/>
            <person name="Stieglmeier M."/>
            <person name="Klingl A."/>
            <person name="Woyke T."/>
            <person name="Ryan C.M."/>
            <person name="Banfield J.F."/>
        </authorList>
    </citation>
    <scope>NUCLEOTIDE SEQUENCE [LARGE SCALE GENOMIC DNA]</scope>
    <source>
        <strain evidence="8">CG23_combo_of_CG06-09_8_20_14_all_49_15</strain>
    </source>
</reference>
<dbReference type="PROSITE" id="PS51352">
    <property type="entry name" value="THIOREDOXIN_2"/>
    <property type="match status" value="1"/>
</dbReference>
<proteinExistence type="inferred from homology"/>
<dbReference type="Gene3D" id="3.40.30.10">
    <property type="entry name" value="Glutaredoxin"/>
    <property type="match status" value="1"/>
</dbReference>
<evidence type="ECO:0000313" key="8">
    <source>
        <dbReference type="EMBL" id="PIP33962.1"/>
    </source>
</evidence>
<keyword evidence="6" id="KW-0812">Transmembrane</keyword>
<dbReference type="PANTHER" id="PTHR13887">
    <property type="entry name" value="GLUTATHIONE S-TRANSFERASE KAPPA"/>
    <property type="match status" value="1"/>
</dbReference>
<evidence type="ECO:0000313" key="9">
    <source>
        <dbReference type="Proteomes" id="UP000230729"/>
    </source>
</evidence>
<keyword evidence="4" id="KW-1015">Disulfide bond</keyword>
<sequence>MSFPNKDPNVKLFVASSAAIFVLFAVAYFFFSWPSLLFKAPARSAAQENQFFFRSADKAQDPFITRIVSLKDVLDGPIISAADPHQGDLSAPVKVVVYSDYLCSFCREQEEAVRSVLADYGDRIVFIRKDYPEADKKSLSWQTALAARCAGAQGRYWEYHDYLLSLGMLENSDLLPAASAAGAAEQDLTGCLANRQTESAVVDNMAEANTLGITGVPFVYINNLALFGAVTKEELRAAIDKFLPGQPNSQP</sequence>
<protein>
    <recommendedName>
        <fullName evidence="7">Thioredoxin domain-containing protein</fullName>
    </recommendedName>
</protein>
<dbReference type="InterPro" id="IPR013766">
    <property type="entry name" value="Thioredoxin_domain"/>
</dbReference>
<dbReference type="Proteomes" id="UP000230729">
    <property type="component" value="Unassembled WGS sequence"/>
</dbReference>
<evidence type="ECO:0000259" key="7">
    <source>
        <dbReference type="PROSITE" id="PS51352"/>
    </source>
</evidence>
<gene>
    <name evidence="8" type="ORF">COX22_01580</name>
</gene>
<dbReference type="PANTHER" id="PTHR13887:SF14">
    <property type="entry name" value="DISULFIDE BOND FORMATION PROTEIN D"/>
    <property type="match status" value="1"/>
</dbReference>
<feature type="transmembrane region" description="Helical" evidence="6">
    <location>
        <begin position="12"/>
        <end position="31"/>
    </location>
</feature>
<evidence type="ECO:0000256" key="3">
    <source>
        <dbReference type="ARBA" id="ARBA00023002"/>
    </source>
</evidence>
<evidence type="ECO:0000256" key="1">
    <source>
        <dbReference type="ARBA" id="ARBA00005791"/>
    </source>
</evidence>
<keyword evidence="2" id="KW-0732">Signal</keyword>
<keyword evidence="6" id="KW-0472">Membrane</keyword>
<name>A0A2G9ZLD0_9BACT</name>
<evidence type="ECO:0000256" key="6">
    <source>
        <dbReference type="SAM" id="Phobius"/>
    </source>
</evidence>
<dbReference type="Pfam" id="PF13462">
    <property type="entry name" value="Thioredoxin_4"/>
    <property type="match status" value="1"/>
</dbReference>
<organism evidence="8 9">
    <name type="scientific">Candidatus Falkowbacteria bacterium CG23_combo_of_CG06-09_8_20_14_all_49_15</name>
    <dbReference type="NCBI Taxonomy" id="1974572"/>
    <lineage>
        <taxon>Bacteria</taxon>
        <taxon>Candidatus Falkowiibacteriota</taxon>
    </lineage>
</organism>
<dbReference type="InterPro" id="IPR036249">
    <property type="entry name" value="Thioredoxin-like_sf"/>
</dbReference>
<keyword evidence="5" id="KW-0676">Redox-active center</keyword>
<dbReference type="SUPFAM" id="SSF52833">
    <property type="entry name" value="Thioredoxin-like"/>
    <property type="match status" value="1"/>
</dbReference>
<dbReference type="InterPro" id="IPR012336">
    <property type="entry name" value="Thioredoxin-like_fold"/>
</dbReference>
<keyword evidence="3" id="KW-0560">Oxidoreductase</keyword>
<comment type="similarity">
    <text evidence="1">Belongs to the thioredoxin family. DsbA subfamily.</text>
</comment>
<dbReference type="AlphaFoldDB" id="A0A2G9ZLD0"/>
<dbReference type="EMBL" id="PCSD01000032">
    <property type="protein sequence ID" value="PIP33962.1"/>
    <property type="molecule type" value="Genomic_DNA"/>
</dbReference>
<feature type="domain" description="Thioredoxin" evidence="7">
    <location>
        <begin position="59"/>
        <end position="244"/>
    </location>
</feature>
<accession>A0A2G9ZLD0</accession>
<evidence type="ECO:0000256" key="2">
    <source>
        <dbReference type="ARBA" id="ARBA00022729"/>
    </source>
</evidence>
<keyword evidence="6" id="KW-1133">Transmembrane helix</keyword>
<comment type="caution">
    <text evidence="8">The sequence shown here is derived from an EMBL/GenBank/DDBJ whole genome shotgun (WGS) entry which is preliminary data.</text>
</comment>
<evidence type="ECO:0000256" key="5">
    <source>
        <dbReference type="ARBA" id="ARBA00023284"/>
    </source>
</evidence>